<gene>
    <name evidence="6" type="ORF">CLLU_09270</name>
</gene>
<dbReference type="Gene3D" id="1.20.1270.90">
    <property type="entry name" value="AF1782-like"/>
    <property type="match status" value="3"/>
</dbReference>
<dbReference type="Pfam" id="PF07554">
    <property type="entry name" value="FIVAR"/>
    <property type="match status" value="3"/>
</dbReference>
<feature type="transmembrane region" description="Helical" evidence="2">
    <location>
        <begin position="763"/>
        <end position="781"/>
    </location>
</feature>
<protein>
    <submittedName>
        <fullName evidence="6">Gellan lyase</fullName>
        <ecNumber evidence="6">4.2.2.25</ecNumber>
    </submittedName>
</protein>
<evidence type="ECO:0000259" key="5">
    <source>
        <dbReference type="Pfam" id="PF16656"/>
    </source>
</evidence>
<feature type="chain" id="PRO_5015773925" evidence="3">
    <location>
        <begin position="28"/>
        <end position="791"/>
    </location>
</feature>
<dbReference type="Pfam" id="PF00149">
    <property type="entry name" value="Metallophos"/>
    <property type="match status" value="1"/>
</dbReference>
<evidence type="ECO:0000256" key="1">
    <source>
        <dbReference type="ARBA" id="ARBA00022729"/>
    </source>
</evidence>
<dbReference type="AlphaFoldDB" id="A0A2T0BQH2"/>
<dbReference type="PANTHER" id="PTHR22953:SF153">
    <property type="entry name" value="PURPLE ACID PHOSPHATASE"/>
    <property type="match status" value="1"/>
</dbReference>
<dbReference type="Gene3D" id="2.60.40.380">
    <property type="entry name" value="Purple acid phosphatase-like, N-terminal"/>
    <property type="match status" value="1"/>
</dbReference>
<dbReference type="EMBL" id="PVXP01000008">
    <property type="protein sequence ID" value="PRR86095.1"/>
    <property type="molecule type" value="Genomic_DNA"/>
</dbReference>
<dbReference type="Pfam" id="PF16656">
    <property type="entry name" value="Pur_ac_phosph_N"/>
    <property type="match status" value="1"/>
</dbReference>
<keyword evidence="6" id="KW-0456">Lyase</keyword>
<dbReference type="SUPFAM" id="SSF49363">
    <property type="entry name" value="Purple acid phosphatase, N-terminal domain"/>
    <property type="match status" value="1"/>
</dbReference>
<feature type="domain" description="Purple acid phosphatase N-terminal" evidence="5">
    <location>
        <begin position="61"/>
        <end position="151"/>
    </location>
</feature>
<dbReference type="PANTHER" id="PTHR22953">
    <property type="entry name" value="ACID PHOSPHATASE RELATED"/>
    <property type="match status" value="1"/>
</dbReference>
<dbReference type="InterPro" id="IPR029052">
    <property type="entry name" value="Metallo-depent_PP-like"/>
</dbReference>
<keyword evidence="7" id="KW-1185">Reference proteome</keyword>
<dbReference type="RefSeq" id="WP_106008416.1">
    <property type="nucleotide sequence ID" value="NZ_PVXP01000008.1"/>
</dbReference>
<dbReference type="OrthoDB" id="9809781at2"/>
<reference evidence="6 7" key="1">
    <citation type="submission" date="2018-03" db="EMBL/GenBank/DDBJ databases">
        <title>Genome sequence of Clostridium luticellarii DSM 29923.</title>
        <authorList>
            <person name="Poehlein A."/>
            <person name="Daniel R."/>
        </authorList>
    </citation>
    <scope>NUCLEOTIDE SEQUENCE [LARGE SCALE GENOMIC DNA]</scope>
    <source>
        <strain evidence="6 7">DSM 29923</strain>
    </source>
</reference>
<dbReference type="EC" id="4.2.2.25" evidence="6"/>
<dbReference type="InterPro" id="IPR039331">
    <property type="entry name" value="PAPs-like"/>
</dbReference>
<dbReference type="InterPro" id="IPR004843">
    <property type="entry name" value="Calcineurin-like_PHP"/>
</dbReference>
<keyword evidence="2" id="KW-0472">Membrane</keyword>
<dbReference type="GO" id="GO:0046872">
    <property type="term" value="F:metal ion binding"/>
    <property type="evidence" value="ECO:0007669"/>
    <property type="project" value="InterPro"/>
</dbReference>
<accession>A0A2T0BQH2</accession>
<keyword evidence="1 3" id="KW-0732">Signal</keyword>
<keyword evidence="2" id="KW-0812">Transmembrane</keyword>
<dbReference type="InterPro" id="IPR015914">
    <property type="entry name" value="PAPs_N"/>
</dbReference>
<dbReference type="SUPFAM" id="SSF56300">
    <property type="entry name" value="Metallo-dependent phosphatases"/>
    <property type="match status" value="1"/>
</dbReference>
<feature type="signal peptide" evidence="3">
    <location>
        <begin position="1"/>
        <end position="27"/>
    </location>
</feature>
<dbReference type="Gene3D" id="3.60.21.10">
    <property type="match status" value="1"/>
</dbReference>
<dbReference type="Proteomes" id="UP000237798">
    <property type="component" value="Unassembled WGS sequence"/>
</dbReference>
<proteinExistence type="predicted"/>
<dbReference type="GO" id="GO:0003993">
    <property type="term" value="F:acid phosphatase activity"/>
    <property type="evidence" value="ECO:0007669"/>
    <property type="project" value="InterPro"/>
</dbReference>
<dbReference type="InterPro" id="IPR008963">
    <property type="entry name" value="Purple_acid_Pase-like_N"/>
</dbReference>
<name>A0A2T0BQH2_9CLOT</name>
<dbReference type="GO" id="GO:0052762">
    <property type="term" value="F:gellan lyase activity"/>
    <property type="evidence" value="ECO:0007669"/>
    <property type="project" value="UniProtKB-EC"/>
</dbReference>
<evidence type="ECO:0000259" key="4">
    <source>
        <dbReference type="Pfam" id="PF00149"/>
    </source>
</evidence>
<organism evidence="6 7">
    <name type="scientific">Clostridium luticellarii</name>
    <dbReference type="NCBI Taxonomy" id="1691940"/>
    <lineage>
        <taxon>Bacteria</taxon>
        <taxon>Bacillati</taxon>
        <taxon>Bacillota</taxon>
        <taxon>Clostridia</taxon>
        <taxon>Eubacteriales</taxon>
        <taxon>Clostridiaceae</taxon>
        <taxon>Clostridium</taxon>
    </lineage>
</organism>
<evidence type="ECO:0000256" key="3">
    <source>
        <dbReference type="SAM" id="SignalP"/>
    </source>
</evidence>
<evidence type="ECO:0000256" key="2">
    <source>
        <dbReference type="SAM" id="Phobius"/>
    </source>
</evidence>
<evidence type="ECO:0000313" key="6">
    <source>
        <dbReference type="EMBL" id="PRR86095.1"/>
    </source>
</evidence>
<sequence>MLKGNKKMIVLVLTATMLTSTGITAMAAEWDGWTEASQTEAAKNGAWEDWVNKWETVKKDPTQMSLTPGKDATELNFGWYSKDSEVNDKAPKLRIGTKQDMSDAEEIIVTTKDVPANGYSYNHATATGLKENTTYYYEYTVNGEWTNATVYKTQSTDSFSFLLVGDPQIGSSSGNTATGASTEQGQDAAVRNDSFNWNNTINTALKQNPNVSFMISAGDQIQTTSETDTEKQDIEYAGYLSPEALKSLPVATTIGNHDSKNANYTYHFNNPNASDKGTTVAGGDYYYSYGNTLFIDLNTNSENWAEHEQIVKKAISENPDAKWRVVTLHHDIYGPGEHSNEPGIIDKRYNLTPILEDNGIDVVLTGHDHTYSRSYMLEGGAVQNDGSSKTDTSKILTDDEFETEFESYEINKNPITQAYKDYTESIGDAGAVQKVDIKDGGTDVDQSTLEDVASVEDDKAVLNPKGILYMTADSASGSKYYDLVRNQQAYVAARWQEDIPTYSTIDVDDTSFTINTYETKTGDKIDNSFTIVKSENSEATFDELQNLISEGEKKAADGDKYTKESLEKLNTALEDAKSVSKEASEEEIAKAYADLKDAINGIQTKGDTTKLETAVKDAQTLSDGTKVGTENGQCPQEAKDTLNAAIKAAQAVLNSADSSQEELDKAADTLNSAVESFKDSIIGDSSLKAAVSDANTLLKDTKDEIGTGDKQYKQEKADAVKAAIEKANAVLGSSDSSQEDINKARQELDEAVTNFKAGDDFKFYPLAALAGLSAAALLFINKKRKLLGRLK</sequence>
<keyword evidence="2" id="KW-1133">Transmembrane helix</keyword>
<evidence type="ECO:0000313" key="7">
    <source>
        <dbReference type="Proteomes" id="UP000237798"/>
    </source>
</evidence>
<comment type="caution">
    <text evidence="6">The sequence shown here is derived from an EMBL/GenBank/DDBJ whole genome shotgun (WGS) entry which is preliminary data.</text>
</comment>
<feature type="domain" description="Calcineurin-like phosphoesterase" evidence="4">
    <location>
        <begin position="161"/>
        <end position="371"/>
    </location>
</feature>